<reference evidence="3" key="2">
    <citation type="journal article" date="2021" name="PeerJ">
        <title>Extensive microbial diversity within the chicken gut microbiome revealed by metagenomics and culture.</title>
        <authorList>
            <person name="Gilroy R."/>
            <person name="Ravi A."/>
            <person name="Getino M."/>
            <person name="Pursley I."/>
            <person name="Horton D.L."/>
            <person name="Alikhan N.F."/>
            <person name="Baker D."/>
            <person name="Gharbi K."/>
            <person name="Hall N."/>
            <person name="Watson M."/>
            <person name="Adriaenssens E.M."/>
            <person name="Foster-Nyarko E."/>
            <person name="Jarju S."/>
            <person name="Secka A."/>
            <person name="Antonio M."/>
            <person name="Oren A."/>
            <person name="Chaudhuri R.R."/>
            <person name="La Ragione R."/>
            <person name="Hildebrand F."/>
            <person name="Pallen M.J."/>
        </authorList>
    </citation>
    <scope>NUCLEOTIDE SEQUENCE</scope>
    <source>
        <strain evidence="3">2889</strain>
    </source>
</reference>
<dbReference type="EMBL" id="JADIMZ010000055">
    <property type="protein sequence ID" value="MBO8432393.1"/>
    <property type="molecule type" value="Genomic_DNA"/>
</dbReference>
<reference evidence="3" key="1">
    <citation type="submission" date="2020-10" db="EMBL/GenBank/DDBJ databases">
        <authorList>
            <person name="Gilroy R."/>
        </authorList>
    </citation>
    <scope>NUCLEOTIDE SEQUENCE</scope>
    <source>
        <strain evidence="3">2889</strain>
    </source>
</reference>
<dbReference type="PROSITE" id="PS51257">
    <property type="entry name" value="PROKAR_LIPOPROTEIN"/>
    <property type="match status" value="1"/>
</dbReference>
<evidence type="ECO:0000256" key="2">
    <source>
        <dbReference type="SAM" id="SignalP"/>
    </source>
</evidence>
<comment type="caution">
    <text evidence="3">The sequence shown here is derived from an EMBL/GenBank/DDBJ whole genome shotgun (WGS) entry which is preliminary data.</text>
</comment>
<protein>
    <submittedName>
        <fullName evidence="3">OmpA family protein</fullName>
    </submittedName>
</protein>
<feature type="chain" id="PRO_5039397211" evidence="2">
    <location>
        <begin position="26"/>
        <end position="554"/>
    </location>
</feature>
<feature type="region of interest" description="Disordered" evidence="1">
    <location>
        <begin position="53"/>
        <end position="73"/>
    </location>
</feature>
<dbReference type="InterPro" id="IPR036737">
    <property type="entry name" value="OmpA-like_sf"/>
</dbReference>
<dbReference type="Gene3D" id="3.30.1330.60">
    <property type="entry name" value="OmpA-like domain"/>
    <property type="match status" value="1"/>
</dbReference>
<dbReference type="Proteomes" id="UP000823612">
    <property type="component" value="Unassembled WGS sequence"/>
</dbReference>
<accession>A0A9D9DRW8</accession>
<evidence type="ECO:0000256" key="1">
    <source>
        <dbReference type="SAM" id="MobiDB-lite"/>
    </source>
</evidence>
<organism evidence="3 4">
    <name type="scientific">Candidatus Pullibacteroides excrementavium</name>
    <dbReference type="NCBI Taxonomy" id="2840905"/>
    <lineage>
        <taxon>Bacteria</taxon>
        <taxon>Pseudomonadati</taxon>
        <taxon>Bacteroidota</taxon>
        <taxon>Bacteroidia</taxon>
        <taxon>Bacteroidales</taxon>
        <taxon>Candidatus Pullibacteroides</taxon>
    </lineage>
</organism>
<evidence type="ECO:0000313" key="3">
    <source>
        <dbReference type="EMBL" id="MBO8432393.1"/>
    </source>
</evidence>
<dbReference type="SUPFAM" id="SSF103088">
    <property type="entry name" value="OmpA-like"/>
    <property type="match status" value="1"/>
</dbReference>
<name>A0A9D9DRW8_9BACT</name>
<gene>
    <name evidence="3" type="ORF">IAB08_03750</name>
</gene>
<proteinExistence type="predicted"/>
<feature type="signal peptide" evidence="2">
    <location>
        <begin position="1"/>
        <end position="25"/>
    </location>
</feature>
<dbReference type="AlphaFoldDB" id="A0A9D9DRW8"/>
<sequence length="554" mass="63270">MKKMNKYLFASVLLAFAGACSYAQTAATPSQDTLLVQDTVAVAKVDTVLAETGTQATPEDSPKARREQRKKEKSRYGYAIRHISDTVLISTLQTDTLTHTDTLVAEQRIFSDSLFRIEDGQVKVEFYLYTGDKKMRPQHKRSMVPVIVSGDTLHRKELAPVYTYGRTRNLKDLRENNLPADADTVLVGKKTKEAEIFFSASVPFEPWMDSASLQIRQKVKGCADCELAQTDSTQMPQILYQPDILLPEEIECPKIFSPRYGSVDAYLSFEVNKSALKLSLGSNRSELRKIDSILLQVKGNPDYKILNMEIKGFASPEARYTYNVQLAEKRANSLKDYIIRNHQVPDSMLLVYPGEENWDDLIQLIRNSGLPHKEEILRIIDEEPDYDRREQLIKQVDNGHPYRLMFEQFYPQLRKNTFSISYVSLEREIHEAKELVFSNPKELNAYEFYNVAQTFYKDDTATYHQIIMLAADTYPTHAIANANAARVALLEGDILKARTYLLNTNYEDFTLPLRAYIAWKEGHAKDALLLWQQASGNGDEISAHNVAEIERRGY</sequence>
<evidence type="ECO:0000313" key="4">
    <source>
        <dbReference type="Proteomes" id="UP000823612"/>
    </source>
</evidence>
<keyword evidence="2" id="KW-0732">Signal</keyword>